<proteinExistence type="predicted"/>
<evidence type="ECO:0000256" key="2">
    <source>
        <dbReference type="PIRSR" id="PIRSR640198-2"/>
    </source>
</evidence>
<dbReference type="PROSITE" id="PS51459">
    <property type="entry name" value="FIDO"/>
    <property type="match status" value="1"/>
</dbReference>
<reference evidence="4" key="1">
    <citation type="journal article" date="2021" name="Mol. Plant Microbe Interact.">
        <title>Complete Genome Sequence of the Plant-Pathogenic Fungus Colletotrichum lupini.</title>
        <authorList>
            <person name="Baroncelli R."/>
            <person name="Pensec F."/>
            <person name="Da Lio D."/>
            <person name="Boufleur T."/>
            <person name="Vicente I."/>
            <person name="Sarrocco S."/>
            <person name="Picot A."/>
            <person name="Baraldi E."/>
            <person name="Sukno S."/>
            <person name="Thon M."/>
            <person name="Le Floch G."/>
        </authorList>
    </citation>
    <scope>NUCLEOTIDE SEQUENCE</scope>
    <source>
        <strain evidence="4">IMI 504893</strain>
    </source>
</reference>
<protein>
    <submittedName>
        <fullName evidence="4">Fic/DOC family protein</fullName>
    </submittedName>
</protein>
<accession>A0A9Q8SIR1</accession>
<dbReference type="Gene3D" id="1.10.3290.10">
    <property type="entry name" value="Fido-like domain"/>
    <property type="match status" value="1"/>
</dbReference>
<evidence type="ECO:0000313" key="4">
    <source>
        <dbReference type="EMBL" id="UQC77908.1"/>
    </source>
</evidence>
<keyword evidence="5" id="KW-1185">Reference proteome</keyword>
<evidence type="ECO:0000313" key="5">
    <source>
        <dbReference type="Proteomes" id="UP000830671"/>
    </source>
</evidence>
<dbReference type="InterPro" id="IPR003812">
    <property type="entry name" value="Fido"/>
</dbReference>
<dbReference type="SUPFAM" id="SSF140931">
    <property type="entry name" value="Fic-like"/>
    <property type="match status" value="1"/>
</dbReference>
<dbReference type="Proteomes" id="UP000830671">
    <property type="component" value="Chromosome 2"/>
</dbReference>
<dbReference type="EMBL" id="CP019474">
    <property type="protein sequence ID" value="UQC77908.1"/>
    <property type="molecule type" value="Genomic_DNA"/>
</dbReference>
<dbReference type="GO" id="GO:0005524">
    <property type="term" value="F:ATP binding"/>
    <property type="evidence" value="ECO:0007669"/>
    <property type="project" value="UniProtKB-KW"/>
</dbReference>
<organism evidence="4 5">
    <name type="scientific">Colletotrichum lupini</name>
    <dbReference type="NCBI Taxonomy" id="145971"/>
    <lineage>
        <taxon>Eukaryota</taxon>
        <taxon>Fungi</taxon>
        <taxon>Dikarya</taxon>
        <taxon>Ascomycota</taxon>
        <taxon>Pezizomycotina</taxon>
        <taxon>Sordariomycetes</taxon>
        <taxon>Hypocreomycetidae</taxon>
        <taxon>Glomerellales</taxon>
        <taxon>Glomerellaceae</taxon>
        <taxon>Colletotrichum</taxon>
        <taxon>Colletotrichum acutatum species complex</taxon>
    </lineage>
</organism>
<dbReference type="InterPro" id="IPR036597">
    <property type="entry name" value="Fido-like_dom_sf"/>
</dbReference>
<keyword evidence="2" id="KW-0547">Nucleotide-binding</keyword>
<dbReference type="PANTHER" id="PTHR13504">
    <property type="entry name" value="FIDO DOMAIN-CONTAINING PROTEIN DDB_G0283145"/>
    <property type="match status" value="1"/>
</dbReference>
<feature type="binding site" evidence="2">
    <location>
        <begin position="345"/>
        <end position="352"/>
    </location>
    <ligand>
        <name>ATP</name>
        <dbReference type="ChEBI" id="CHEBI:30616"/>
    </ligand>
</feature>
<feature type="domain" description="Fido" evidence="3">
    <location>
        <begin position="247"/>
        <end position="402"/>
    </location>
</feature>
<dbReference type="RefSeq" id="XP_049139546.1">
    <property type="nucleotide sequence ID" value="XM_049282403.1"/>
</dbReference>
<name>A0A9Q8SIR1_9PEZI</name>
<dbReference type="AlphaFoldDB" id="A0A9Q8SIR1"/>
<dbReference type="PANTHER" id="PTHR13504:SF38">
    <property type="entry name" value="FIDO DOMAIN-CONTAINING PROTEIN"/>
    <property type="match status" value="1"/>
</dbReference>
<evidence type="ECO:0000259" key="3">
    <source>
        <dbReference type="PROSITE" id="PS51459"/>
    </source>
</evidence>
<dbReference type="GeneID" id="73337413"/>
<evidence type="ECO:0000256" key="1">
    <source>
        <dbReference type="PIRSR" id="PIRSR640198-1"/>
    </source>
</evidence>
<gene>
    <name evidence="4" type="ORF">CLUP02_03381</name>
</gene>
<sequence>MRIQKSSSLHTHLDYKLKSHFLSLCTLPENEQPTHSVKILSMSSPKKKHNRRKSLRDLFDLEIPRVVIPSPNTRPNITNNHAPTPPLHHIKRLAEKSETLSMTIRADDVYLQYSSDDNPKKLFEKASNWLLAIQENSAENDHADTILKETHEAIIRAIFGSNMIERAGLGWDITVHLCRKIFSGEDVTDIPERTPEYESELLEMYRKEGNLKDMPAQYVLRGRREIIQHARAFQYLIHTFVVLREDLTEEIIKETHRILTKGIPIVQEGMDDVAPEKYGGIYRDVAVGAGSTMFTVPQFVPRKMKEFCEKLKEDISLAETRGFIDPFSIASKYSLEFVQIHPFQDGNGRTCRMILNAILCRYAGIIVPIGEQGEERSEYIAIKRNASENMDGHGPYALFVLTRAVTRLRELKKKMAGKGRRK</sequence>
<feature type="active site" evidence="1">
    <location>
        <position position="341"/>
    </location>
</feature>
<dbReference type="InterPro" id="IPR040198">
    <property type="entry name" value="Fido_containing"/>
</dbReference>
<dbReference type="KEGG" id="clup:CLUP02_03381"/>
<dbReference type="Pfam" id="PF02661">
    <property type="entry name" value="Fic"/>
    <property type="match status" value="1"/>
</dbReference>
<keyword evidence="2" id="KW-0067">ATP-binding</keyword>